<protein>
    <submittedName>
        <fullName evidence="2">Uncharacterized protein</fullName>
    </submittedName>
</protein>
<accession>A0ABV9Q3A9</accession>
<dbReference type="Proteomes" id="UP001596002">
    <property type="component" value="Unassembled WGS sequence"/>
</dbReference>
<name>A0ABV9Q3A9_9BACL</name>
<gene>
    <name evidence="2" type="ORF">ACFO8Q_13400</name>
</gene>
<comment type="caution">
    <text evidence="2">The sequence shown here is derived from an EMBL/GenBank/DDBJ whole genome shotgun (WGS) entry which is preliminary data.</text>
</comment>
<keyword evidence="3" id="KW-1185">Reference proteome</keyword>
<dbReference type="EMBL" id="JBHSHC010000099">
    <property type="protein sequence ID" value="MFC4768344.1"/>
    <property type="molecule type" value="Genomic_DNA"/>
</dbReference>
<proteinExistence type="predicted"/>
<feature type="transmembrane region" description="Helical" evidence="1">
    <location>
        <begin position="54"/>
        <end position="72"/>
    </location>
</feature>
<evidence type="ECO:0000256" key="1">
    <source>
        <dbReference type="SAM" id="Phobius"/>
    </source>
</evidence>
<sequence>MYGPAIAYIVTVYGERTGYFWSLIAFGLFTYPIWDHRLEELRFEGIEDFILEGIVMPVGVFLLCIYIGRIIVNSRKVTEETQRLYQQIVELHHQSEQTLAGFILAMSRAIESKDPYREGMSAERAVEELYKSCDIRYDRKLVDLFVLAMKERNYCLMTKSDFDEHFRKNTE</sequence>
<keyword evidence="1" id="KW-0472">Membrane</keyword>
<keyword evidence="1" id="KW-0812">Transmembrane</keyword>
<evidence type="ECO:0000313" key="2">
    <source>
        <dbReference type="EMBL" id="MFC4768344.1"/>
    </source>
</evidence>
<feature type="transmembrane region" description="Helical" evidence="1">
    <location>
        <begin position="18"/>
        <end position="34"/>
    </location>
</feature>
<keyword evidence="1" id="KW-1133">Transmembrane helix</keyword>
<reference evidence="3" key="1">
    <citation type="journal article" date="2019" name="Int. J. Syst. Evol. Microbiol.">
        <title>The Global Catalogue of Microorganisms (GCM) 10K type strain sequencing project: providing services to taxonomists for standard genome sequencing and annotation.</title>
        <authorList>
            <consortium name="The Broad Institute Genomics Platform"/>
            <consortium name="The Broad Institute Genome Sequencing Center for Infectious Disease"/>
            <person name="Wu L."/>
            <person name="Ma J."/>
        </authorList>
    </citation>
    <scope>NUCLEOTIDE SEQUENCE [LARGE SCALE GENOMIC DNA]</scope>
    <source>
        <strain evidence="3">WYCCWR 12678</strain>
    </source>
</reference>
<dbReference type="RefSeq" id="WP_380026297.1">
    <property type="nucleotide sequence ID" value="NZ_JBHSHC010000099.1"/>
</dbReference>
<evidence type="ECO:0000313" key="3">
    <source>
        <dbReference type="Proteomes" id="UP001596002"/>
    </source>
</evidence>
<organism evidence="2 3">
    <name type="scientific">Effusibacillus consociatus</name>
    <dbReference type="NCBI Taxonomy" id="1117041"/>
    <lineage>
        <taxon>Bacteria</taxon>
        <taxon>Bacillati</taxon>
        <taxon>Bacillota</taxon>
        <taxon>Bacilli</taxon>
        <taxon>Bacillales</taxon>
        <taxon>Alicyclobacillaceae</taxon>
        <taxon>Effusibacillus</taxon>
    </lineage>
</organism>